<accession>A0A9P8Q338</accession>
<evidence type="ECO:0000313" key="3">
    <source>
        <dbReference type="Proteomes" id="UP000774326"/>
    </source>
</evidence>
<evidence type="ECO:0000256" key="1">
    <source>
        <dbReference type="SAM" id="MobiDB-lite"/>
    </source>
</evidence>
<protein>
    <submittedName>
        <fullName evidence="2">Uncharacterized protein</fullName>
    </submittedName>
</protein>
<reference evidence="2" key="2">
    <citation type="submission" date="2021-01" db="EMBL/GenBank/DDBJ databases">
        <authorList>
            <person name="Schikora-Tamarit M.A."/>
        </authorList>
    </citation>
    <scope>NUCLEOTIDE SEQUENCE</scope>
    <source>
        <strain evidence="2">CBS2887</strain>
    </source>
</reference>
<dbReference type="EMBL" id="JAEUBG010003215">
    <property type="protein sequence ID" value="KAH3683171.1"/>
    <property type="molecule type" value="Genomic_DNA"/>
</dbReference>
<name>A0A9P8Q338_WICPI</name>
<dbReference type="AlphaFoldDB" id="A0A9P8Q338"/>
<sequence>MAEIKLVANPEKDPSNNNHRQGFNSVQAKLAWMEEVHSIFLKAKATPRNAARDLMIDEVDLISFSFLDFILEFAYLLNTV</sequence>
<reference evidence="2" key="1">
    <citation type="journal article" date="2021" name="Open Biol.">
        <title>Shared evolutionary footprints suggest mitochondrial oxidative damage underlies multiple complex I losses in fungi.</title>
        <authorList>
            <person name="Schikora-Tamarit M.A."/>
            <person name="Marcet-Houben M."/>
            <person name="Nosek J."/>
            <person name="Gabaldon T."/>
        </authorList>
    </citation>
    <scope>NUCLEOTIDE SEQUENCE</scope>
    <source>
        <strain evidence="2">CBS2887</strain>
    </source>
</reference>
<organism evidence="2 3">
    <name type="scientific">Wickerhamomyces pijperi</name>
    <name type="common">Yeast</name>
    <name type="synonym">Pichia pijperi</name>
    <dbReference type="NCBI Taxonomy" id="599730"/>
    <lineage>
        <taxon>Eukaryota</taxon>
        <taxon>Fungi</taxon>
        <taxon>Dikarya</taxon>
        <taxon>Ascomycota</taxon>
        <taxon>Saccharomycotina</taxon>
        <taxon>Saccharomycetes</taxon>
        <taxon>Phaffomycetales</taxon>
        <taxon>Wickerhamomycetaceae</taxon>
        <taxon>Wickerhamomyces</taxon>
    </lineage>
</organism>
<dbReference type="Proteomes" id="UP000774326">
    <property type="component" value="Unassembled WGS sequence"/>
</dbReference>
<gene>
    <name evidence="2" type="ORF">WICPIJ_005868</name>
</gene>
<keyword evidence="3" id="KW-1185">Reference proteome</keyword>
<evidence type="ECO:0000313" key="2">
    <source>
        <dbReference type="EMBL" id="KAH3683171.1"/>
    </source>
</evidence>
<proteinExistence type="predicted"/>
<comment type="caution">
    <text evidence="2">The sequence shown here is derived from an EMBL/GenBank/DDBJ whole genome shotgun (WGS) entry which is preliminary data.</text>
</comment>
<feature type="region of interest" description="Disordered" evidence="1">
    <location>
        <begin position="1"/>
        <end position="20"/>
    </location>
</feature>